<gene>
    <name evidence="2" type="ordered locus">Desmer_2712</name>
</gene>
<protein>
    <submittedName>
        <fullName evidence="2">Uncharacterized protein</fullName>
    </submittedName>
</protein>
<evidence type="ECO:0000313" key="3">
    <source>
        <dbReference type="Proteomes" id="UP000005262"/>
    </source>
</evidence>
<reference evidence="3" key="2">
    <citation type="submission" date="2012-08" db="EMBL/GenBank/DDBJ databases">
        <title>Finished genome of Desulfosporosinus meridiei DSM 13257.</title>
        <authorList>
            <person name="Huntemann M."/>
            <person name="Wei C.-L."/>
            <person name="Han J."/>
            <person name="Detter J.C."/>
            <person name="Han C."/>
            <person name="Davenport K."/>
            <person name="Daligault H."/>
            <person name="Erkkila T."/>
            <person name="Gu W."/>
            <person name="Munk A.C.C."/>
            <person name="Teshima H."/>
            <person name="Xu Y."/>
            <person name="Chain P."/>
            <person name="Tapia R."/>
            <person name="Chen A."/>
            <person name="Krypides N."/>
            <person name="Mavromatis K."/>
            <person name="Markowitz V."/>
            <person name="Szeto E."/>
            <person name="Ivanova N."/>
            <person name="Mikhailova N."/>
            <person name="Ovchinnikova G."/>
            <person name="Pagani I."/>
            <person name="Pati A."/>
            <person name="Goodwin L."/>
            <person name="Peters L."/>
            <person name="Pitluck S."/>
            <person name="Woyke T."/>
            <person name="Pester M."/>
            <person name="Spring S."/>
            <person name="Ollivier B."/>
            <person name="Rattei T."/>
            <person name="Klenk H.-P."/>
            <person name="Wagner M."/>
            <person name="Loy A."/>
        </authorList>
    </citation>
    <scope>NUCLEOTIDE SEQUENCE [LARGE SCALE GENOMIC DNA]</scope>
    <source>
        <strain evidence="3">ATCC BAA-275 / DSM 13257 / NCIMB 13706 / S10</strain>
    </source>
</reference>
<keyword evidence="3" id="KW-1185">Reference proteome</keyword>
<sequence length="39" mass="4450">MTEIEWTPVRIKSVINDSFRVFAIFVLVVISVITVINAE</sequence>
<dbReference type="AlphaFoldDB" id="J7IZW4"/>
<evidence type="ECO:0000256" key="1">
    <source>
        <dbReference type="SAM" id="Phobius"/>
    </source>
</evidence>
<proteinExistence type="predicted"/>
<keyword evidence="1" id="KW-1133">Transmembrane helix</keyword>
<dbReference type="EMBL" id="CP003629">
    <property type="protein sequence ID" value="AFQ44623.1"/>
    <property type="molecule type" value="Genomic_DNA"/>
</dbReference>
<dbReference type="Proteomes" id="UP000005262">
    <property type="component" value="Chromosome"/>
</dbReference>
<keyword evidence="1" id="KW-0812">Transmembrane</keyword>
<feature type="transmembrane region" description="Helical" evidence="1">
    <location>
        <begin position="21"/>
        <end position="38"/>
    </location>
</feature>
<reference evidence="2 3" key="1">
    <citation type="journal article" date="2012" name="J. Bacteriol.">
        <title>Complete genome sequences of Desulfosporosinus orientis DSM765T, Desulfosporosinus youngiae DSM17734T, Desulfosporosinus meridiei DSM13257T, and Desulfosporosinus acidiphilus DSM22704T.</title>
        <authorList>
            <person name="Pester M."/>
            <person name="Brambilla E."/>
            <person name="Alazard D."/>
            <person name="Rattei T."/>
            <person name="Weinmaier T."/>
            <person name="Han J."/>
            <person name="Lucas S."/>
            <person name="Lapidus A."/>
            <person name="Cheng J.F."/>
            <person name="Goodwin L."/>
            <person name="Pitluck S."/>
            <person name="Peters L."/>
            <person name="Ovchinnikova G."/>
            <person name="Teshima H."/>
            <person name="Detter J.C."/>
            <person name="Han C.S."/>
            <person name="Tapia R."/>
            <person name="Land M.L."/>
            <person name="Hauser L."/>
            <person name="Kyrpides N.C."/>
            <person name="Ivanova N.N."/>
            <person name="Pagani I."/>
            <person name="Huntmann M."/>
            <person name="Wei C.L."/>
            <person name="Davenport K.W."/>
            <person name="Daligault H."/>
            <person name="Chain P.S."/>
            <person name="Chen A."/>
            <person name="Mavromatis K."/>
            <person name="Markowitz V."/>
            <person name="Szeto E."/>
            <person name="Mikhailova N."/>
            <person name="Pati A."/>
            <person name="Wagner M."/>
            <person name="Woyke T."/>
            <person name="Ollivier B."/>
            <person name="Klenk H.P."/>
            <person name="Spring S."/>
            <person name="Loy A."/>
        </authorList>
    </citation>
    <scope>NUCLEOTIDE SEQUENCE [LARGE SCALE GENOMIC DNA]</scope>
    <source>
        <strain evidence="3">ATCC BAA-275 / DSM 13257 / NCIMB 13706 / S10</strain>
    </source>
</reference>
<accession>J7IZW4</accession>
<evidence type="ECO:0000313" key="2">
    <source>
        <dbReference type="EMBL" id="AFQ44623.1"/>
    </source>
</evidence>
<dbReference type="KEGG" id="dmi:Desmer_2712"/>
<name>J7IZW4_DESMD</name>
<dbReference type="HOGENOM" id="CLU_219690_0_0_9"/>
<keyword evidence="1" id="KW-0472">Membrane</keyword>
<organism evidence="2 3">
    <name type="scientific">Desulfosporosinus meridiei (strain ATCC BAA-275 / DSM 13257 / KCTC 12902 / NCIMB 13706 / S10)</name>
    <dbReference type="NCBI Taxonomy" id="768704"/>
    <lineage>
        <taxon>Bacteria</taxon>
        <taxon>Bacillati</taxon>
        <taxon>Bacillota</taxon>
        <taxon>Clostridia</taxon>
        <taxon>Eubacteriales</taxon>
        <taxon>Desulfitobacteriaceae</taxon>
        <taxon>Desulfosporosinus</taxon>
    </lineage>
</organism>